<dbReference type="RefSeq" id="WP_093155008.1">
    <property type="nucleotide sequence ID" value="NZ_FNEK01000018.1"/>
</dbReference>
<evidence type="ECO:0000313" key="2">
    <source>
        <dbReference type="Proteomes" id="UP000199382"/>
    </source>
</evidence>
<evidence type="ECO:0000313" key="1">
    <source>
        <dbReference type="EMBL" id="SDJ46797.1"/>
    </source>
</evidence>
<dbReference type="Proteomes" id="UP000199382">
    <property type="component" value="Unassembled WGS sequence"/>
</dbReference>
<dbReference type="AlphaFoldDB" id="A0A1G8TZC2"/>
<gene>
    <name evidence="1" type="ORF">SAMN04488026_10186</name>
</gene>
<name>A0A1G8TZC2_9RHOB</name>
<keyword evidence="2" id="KW-1185">Reference proteome</keyword>
<organism evidence="1 2">
    <name type="scientific">Aliiruegeria lutimaris</name>
    <dbReference type="NCBI Taxonomy" id="571298"/>
    <lineage>
        <taxon>Bacteria</taxon>
        <taxon>Pseudomonadati</taxon>
        <taxon>Pseudomonadota</taxon>
        <taxon>Alphaproteobacteria</taxon>
        <taxon>Rhodobacterales</taxon>
        <taxon>Roseobacteraceae</taxon>
        <taxon>Aliiruegeria</taxon>
    </lineage>
</organism>
<dbReference type="OrthoDB" id="8378722at2"/>
<accession>A0A1G8TZC2</accession>
<reference evidence="1 2" key="1">
    <citation type="submission" date="2016-10" db="EMBL/GenBank/DDBJ databases">
        <authorList>
            <person name="de Groot N.N."/>
        </authorList>
    </citation>
    <scope>NUCLEOTIDE SEQUENCE [LARGE SCALE GENOMIC DNA]</scope>
    <source>
        <strain evidence="1 2">DSM 25294</strain>
    </source>
</reference>
<sequence>MTPLTKKTTAIFSRPFTLPGFDETLPAGDYEIETELCSPPDHLNPEAWKASVLVHLRPRVSHTGLVRTLTVSLADLDSVRAKDKLTGLELSQLFLEEMLADSMVRLVMQADGFSEIQIRQLYSRSCAQQSDSEVLDDKPVVRMPRDCLQDAASIEAAENEGLPTRACNLAL</sequence>
<dbReference type="EMBL" id="FNEK01000018">
    <property type="protein sequence ID" value="SDJ46797.1"/>
    <property type="molecule type" value="Genomic_DNA"/>
</dbReference>
<proteinExistence type="predicted"/>
<protein>
    <submittedName>
        <fullName evidence="1">Uncharacterized protein</fullName>
    </submittedName>
</protein>